<accession>A0ABD3MR53</accession>
<reference evidence="1 2" key="1">
    <citation type="submission" date="2024-10" db="EMBL/GenBank/DDBJ databases">
        <title>Updated reference genomes for cyclostephanoid diatoms.</title>
        <authorList>
            <person name="Roberts W.R."/>
            <person name="Alverson A.J."/>
        </authorList>
    </citation>
    <scope>NUCLEOTIDE SEQUENCE [LARGE SCALE GENOMIC DNA]</scope>
    <source>
        <strain evidence="1 2">AJA232-27</strain>
    </source>
</reference>
<dbReference type="PANTHER" id="PTHR36220">
    <property type="entry name" value="UNNAMED PRODUCT"/>
    <property type="match status" value="1"/>
</dbReference>
<dbReference type="SUPFAM" id="SSF82171">
    <property type="entry name" value="DPP6 N-terminal domain-like"/>
    <property type="match status" value="1"/>
</dbReference>
<protein>
    <submittedName>
        <fullName evidence="1">Uncharacterized protein</fullName>
    </submittedName>
</protein>
<organism evidence="1 2">
    <name type="scientific">Discostella pseudostelligera</name>
    <dbReference type="NCBI Taxonomy" id="259834"/>
    <lineage>
        <taxon>Eukaryota</taxon>
        <taxon>Sar</taxon>
        <taxon>Stramenopiles</taxon>
        <taxon>Ochrophyta</taxon>
        <taxon>Bacillariophyta</taxon>
        <taxon>Coscinodiscophyceae</taxon>
        <taxon>Thalassiosirophycidae</taxon>
        <taxon>Stephanodiscales</taxon>
        <taxon>Stephanodiscaceae</taxon>
        <taxon>Discostella</taxon>
    </lineage>
</organism>
<dbReference type="Proteomes" id="UP001530293">
    <property type="component" value="Unassembled WGS sequence"/>
</dbReference>
<sequence length="475" mass="50144">QRKMADEAAPSWIERGHANLVGASDFDKFGASSSLSANGLVLAVGAPYSNGGGAGQDSGSVQVYDYTDGNSYQPRGPAINGTELGDTFGWSVSLSNDGEVLAVGAPKSNMIGYVKVFKYDGTKYNEVINIVSPISTFAGDLFGYSISLSGDGKSLAIGMPLRKDAGGLVYLYGIDAETGEITSFPEYEAFYGDGVAVSELGYSISISDDGNVLAAGDSRFSEVQVHQFDGFKYQLVCTILGEAVTVSGDGTRFAVRNETSAIVSVFTINAAEAECLQLGQAIPITTSPPPSSNSYDPTELMSLSNDGHVLAVVNPLDTNGVQVYEEIYHASGQLEYAARGDAIVIGNSTAVSLSDDGKVLAIGVPFLDLGNEHIMHFRFLTFTILLCSPYFQFPTLTLIDVSTSLPTLFPPPPPTSPPITTVPTAFPTLPPTPPPTFPPITTIPTNNEDIASGTVCVENTFGYLLGFLLWILLDP</sequence>
<gene>
    <name evidence="1" type="ORF">ACHAWU_002316</name>
</gene>
<keyword evidence="2" id="KW-1185">Reference proteome</keyword>
<dbReference type="InterPro" id="IPR015943">
    <property type="entry name" value="WD40/YVTN_repeat-like_dom_sf"/>
</dbReference>
<dbReference type="PANTHER" id="PTHR36220:SF1">
    <property type="entry name" value="GAMMA TUBULIN COMPLEX COMPONENT C-TERMINAL DOMAIN-CONTAINING PROTEIN"/>
    <property type="match status" value="1"/>
</dbReference>
<dbReference type="SMART" id="SM00191">
    <property type="entry name" value="Int_alpha"/>
    <property type="match status" value="2"/>
</dbReference>
<evidence type="ECO:0000313" key="1">
    <source>
        <dbReference type="EMBL" id="KAL3765398.1"/>
    </source>
</evidence>
<dbReference type="InterPro" id="IPR013519">
    <property type="entry name" value="Int_alpha_beta-p"/>
</dbReference>
<feature type="non-terminal residue" evidence="1">
    <location>
        <position position="1"/>
    </location>
</feature>
<comment type="caution">
    <text evidence="1">The sequence shown here is derived from an EMBL/GenBank/DDBJ whole genome shotgun (WGS) entry which is preliminary data.</text>
</comment>
<name>A0ABD3MR53_9STRA</name>
<evidence type="ECO:0000313" key="2">
    <source>
        <dbReference type="Proteomes" id="UP001530293"/>
    </source>
</evidence>
<dbReference type="InterPro" id="IPR028994">
    <property type="entry name" value="Integrin_alpha_N"/>
</dbReference>
<proteinExistence type="predicted"/>
<dbReference type="Gene3D" id="2.130.10.10">
    <property type="entry name" value="YVTN repeat-like/Quinoprotein amine dehydrogenase"/>
    <property type="match status" value="1"/>
</dbReference>
<dbReference type="Gene3D" id="2.130.10.130">
    <property type="entry name" value="Integrin alpha, N-terminal"/>
    <property type="match status" value="1"/>
</dbReference>
<dbReference type="EMBL" id="JALLBG020000096">
    <property type="protein sequence ID" value="KAL3765398.1"/>
    <property type="molecule type" value="Genomic_DNA"/>
</dbReference>
<dbReference type="AlphaFoldDB" id="A0ABD3MR53"/>